<dbReference type="OrthoDB" id="9786870at2"/>
<accession>A0A198FTD7</accession>
<dbReference type="AlphaFoldDB" id="A0A198FTD7"/>
<evidence type="ECO:0000313" key="3">
    <source>
        <dbReference type="Proteomes" id="UP000094023"/>
    </source>
</evidence>
<dbReference type="GO" id="GO:0016776">
    <property type="term" value="F:phosphotransferase activity, phosphate group as acceptor"/>
    <property type="evidence" value="ECO:0007669"/>
    <property type="project" value="TreeGrafter"/>
</dbReference>
<dbReference type="Proteomes" id="UP000094023">
    <property type="component" value="Unassembled WGS sequence"/>
</dbReference>
<evidence type="ECO:0000259" key="1">
    <source>
        <dbReference type="Pfam" id="PF00884"/>
    </source>
</evidence>
<dbReference type="PANTHER" id="PTHR30443">
    <property type="entry name" value="INNER MEMBRANE PROTEIN"/>
    <property type="match status" value="1"/>
</dbReference>
<dbReference type="PANTHER" id="PTHR30443:SF0">
    <property type="entry name" value="PHOSPHOETHANOLAMINE TRANSFERASE EPTA"/>
    <property type="match status" value="1"/>
</dbReference>
<dbReference type="EMBL" id="LXEN01000085">
    <property type="protein sequence ID" value="OAT28287.1"/>
    <property type="molecule type" value="Genomic_DNA"/>
</dbReference>
<proteinExistence type="predicted"/>
<dbReference type="InterPro" id="IPR000917">
    <property type="entry name" value="Sulfatase_N"/>
</dbReference>
<keyword evidence="3" id="KW-1185">Reference proteome</keyword>
<organism evidence="2 3">
    <name type="scientific">Proteus myxofaciens ATCC 19692</name>
    <dbReference type="NCBI Taxonomy" id="1354337"/>
    <lineage>
        <taxon>Bacteria</taxon>
        <taxon>Pseudomonadati</taxon>
        <taxon>Pseudomonadota</taxon>
        <taxon>Gammaproteobacteria</taxon>
        <taxon>Enterobacterales</taxon>
        <taxon>Morganellaceae</taxon>
        <taxon>Proteus</taxon>
    </lineage>
</organism>
<feature type="domain" description="Sulfatase N-terminal" evidence="1">
    <location>
        <begin position="4"/>
        <end position="99"/>
    </location>
</feature>
<keyword evidence="2" id="KW-0378">Hydrolase</keyword>
<dbReference type="GO" id="GO:0005886">
    <property type="term" value="C:plasma membrane"/>
    <property type="evidence" value="ECO:0007669"/>
    <property type="project" value="UniProtKB-SubCell"/>
</dbReference>
<dbReference type="Pfam" id="PF00884">
    <property type="entry name" value="Sulfatase"/>
    <property type="match status" value="1"/>
</dbReference>
<sequence>MTNSNENKFIIVHLWGNHQPYNNFDEDDQNELPQAEEYDWTIHHTDRVLSSLIETIEENNQPYTLIYTSDHGEIVNKGHGFEKGREQYFVPFLFKSNNYNCQFIENFRNDDGWISGLMNKYILSMLLGFKVDPQIIEQQKAHDRILDANEDVVLFSQVE</sequence>
<dbReference type="GO" id="GO:0009244">
    <property type="term" value="P:lipopolysaccharide core region biosynthetic process"/>
    <property type="evidence" value="ECO:0007669"/>
    <property type="project" value="TreeGrafter"/>
</dbReference>
<dbReference type="GO" id="GO:0016787">
    <property type="term" value="F:hydrolase activity"/>
    <property type="evidence" value="ECO:0007669"/>
    <property type="project" value="UniProtKB-KW"/>
</dbReference>
<dbReference type="EC" id="3.1.6.-" evidence="2"/>
<dbReference type="InterPro" id="IPR017850">
    <property type="entry name" value="Alkaline_phosphatase_core_sf"/>
</dbReference>
<protein>
    <submittedName>
        <fullName evidence="2">YhbX family outer-membrane protein</fullName>
        <ecNumber evidence="2">3.1.6.-</ecNumber>
    </submittedName>
</protein>
<name>A0A198FTD7_9GAMM</name>
<comment type="caution">
    <text evidence="2">The sequence shown here is derived from an EMBL/GenBank/DDBJ whole genome shotgun (WGS) entry which is preliminary data.</text>
</comment>
<evidence type="ECO:0000313" key="2">
    <source>
        <dbReference type="EMBL" id="OAT28287.1"/>
    </source>
</evidence>
<dbReference type="Gene3D" id="3.40.720.10">
    <property type="entry name" value="Alkaline Phosphatase, subunit A"/>
    <property type="match status" value="1"/>
</dbReference>
<dbReference type="InterPro" id="IPR040423">
    <property type="entry name" value="PEA_transferase"/>
</dbReference>
<dbReference type="SUPFAM" id="SSF53649">
    <property type="entry name" value="Alkaline phosphatase-like"/>
    <property type="match status" value="1"/>
</dbReference>
<dbReference type="RefSeq" id="WP_066749706.1">
    <property type="nucleotide sequence ID" value="NZ_LXEN01000085.1"/>
</dbReference>
<gene>
    <name evidence="2" type="ORF">M983_1738</name>
</gene>
<reference evidence="2 3" key="1">
    <citation type="submission" date="2016-04" db="EMBL/GenBank/DDBJ databases">
        <title>ATOL: Assembling a taxonomically balanced genome-scale reconstruction of the evolutionary history of the Enterobacteriaceae.</title>
        <authorList>
            <person name="Plunkett G.III."/>
            <person name="Neeno-Eckwall E.C."/>
            <person name="Glasner J.D."/>
            <person name="Perna N.T."/>
        </authorList>
    </citation>
    <scope>NUCLEOTIDE SEQUENCE [LARGE SCALE GENOMIC DNA]</scope>
    <source>
        <strain evidence="2 3">ATCC 19692</strain>
    </source>
</reference>